<evidence type="ECO:0000313" key="2">
    <source>
        <dbReference type="Proteomes" id="UP000010478"/>
    </source>
</evidence>
<evidence type="ECO:0000313" key="1">
    <source>
        <dbReference type="EMBL" id="AFZ05867.1"/>
    </source>
</evidence>
<dbReference type="AlphaFoldDB" id="K9VEF4"/>
<dbReference type="HOGENOM" id="CLU_220463_0_0_3"/>
<reference evidence="1 2" key="1">
    <citation type="submission" date="2012-05" db="EMBL/GenBank/DDBJ databases">
        <title>Finished chromosome of genome of Oscillatoria sp. PCC 7112.</title>
        <authorList>
            <consortium name="US DOE Joint Genome Institute"/>
            <person name="Gugger M."/>
            <person name="Coursin T."/>
            <person name="Rippka R."/>
            <person name="Tandeau De Marsac N."/>
            <person name="Huntemann M."/>
            <person name="Wei C.-L."/>
            <person name="Han J."/>
            <person name="Detter J.C."/>
            <person name="Han C."/>
            <person name="Tapia R."/>
            <person name="Davenport K."/>
            <person name="Daligault H."/>
            <person name="Erkkila T."/>
            <person name="Gu W."/>
            <person name="Munk A.C.C."/>
            <person name="Teshima H."/>
            <person name="Xu Y."/>
            <person name="Chain P."/>
            <person name="Chen A."/>
            <person name="Krypides N."/>
            <person name="Mavromatis K."/>
            <person name="Markowitz V."/>
            <person name="Szeto E."/>
            <person name="Ivanova N."/>
            <person name="Mikhailova N."/>
            <person name="Ovchinnikova G."/>
            <person name="Pagani I."/>
            <person name="Pati A."/>
            <person name="Goodwin L."/>
            <person name="Peters L."/>
            <person name="Pitluck S."/>
            <person name="Woyke T."/>
            <person name="Kerfeld C."/>
        </authorList>
    </citation>
    <scope>NUCLEOTIDE SEQUENCE [LARGE SCALE GENOMIC DNA]</scope>
    <source>
        <strain evidence="1 2">PCC 7112</strain>
    </source>
</reference>
<dbReference type="STRING" id="179408.Osc7112_1334"/>
<dbReference type="EMBL" id="CP003614">
    <property type="protein sequence ID" value="AFZ05867.1"/>
    <property type="molecule type" value="Genomic_DNA"/>
</dbReference>
<sequence>MKATKLEIRVLRQEALLLRGRRKEPEEVFFQI</sequence>
<gene>
    <name evidence="1" type="ORF">Osc7112_1334</name>
</gene>
<dbReference type="Proteomes" id="UP000010478">
    <property type="component" value="Chromosome"/>
</dbReference>
<keyword evidence="2" id="KW-1185">Reference proteome</keyword>
<dbReference type="KEGG" id="oni:Osc7112_1334"/>
<name>K9VEF4_9CYAN</name>
<protein>
    <submittedName>
        <fullName evidence="1">Uncharacterized protein</fullName>
    </submittedName>
</protein>
<organism evidence="1 2">
    <name type="scientific">Phormidium nigroviride PCC 7112</name>
    <dbReference type="NCBI Taxonomy" id="179408"/>
    <lineage>
        <taxon>Bacteria</taxon>
        <taxon>Bacillati</taxon>
        <taxon>Cyanobacteriota</taxon>
        <taxon>Cyanophyceae</taxon>
        <taxon>Oscillatoriophycideae</taxon>
        <taxon>Oscillatoriales</taxon>
        <taxon>Oscillatoriaceae</taxon>
        <taxon>Phormidium</taxon>
    </lineage>
</organism>
<accession>K9VEF4</accession>
<proteinExistence type="predicted"/>